<dbReference type="EMBL" id="CP036278">
    <property type="protein sequence ID" value="QDU55195.1"/>
    <property type="molecule type" value="Genomic_DNA"/>
</dbReference>
<feature type="transmembrane region" description="Helical" evidence="1">
    <location>
        <begin position="9"/>
        <end position="26"/>
    </location>
</feature>
<organism evidence="2 3">
    <name type="scientific">Aeoliella mucimassa</name>
    <dbReference type="NCBI Taxonomy" id="2527972"/>
    <lineage>
        <taxon>Bacteria</taxon>
        <taxon>Pseudomonadati</taxon>
        <taxon>Planctomycetota</taxon>
        <taxon>Planctomycetia</taxon>
        <taxon>Pirellulales</taxon>
        <taxon>Lacipirellulaceae</taxon>
        <taxon>Aeoliella</taxon>
    </lineage>
</organism>
<dbReference type="KEGG" id="amuc:Pan181_13810"/>
<sequence length="274" mass="31677">MKPFARRRLRSLAIAFLVVVGLGYWLQWIDQGLGRRSYMSGYVLYGLVAFLAAFNVRKKLPTLPLGNASTWLQLHIYVGLVTAGLFVMHIGWRLPNGWFECMLATSFSMTTVSGILGLIMTRRTPQMLNRVRDQVVYERVPILRRALAVRSREMVMQSVADSGATTLADFYAGRLFDFFARPRPFGYYLKPSSTRRKRLLYDMKQLDRYLSVPERDACEQLFAMVREKDDLDFQEMQQRWVKLWLFLHIALTYVLIVLATLHGVLALSHRGDVL</sequence>
<keyword evidence="1" id="KW-1133">Transmembrane helix</keyword>
<accession>A0A518AKE7</accession>
<evidence type="ECO:0008006" key="4">
    <source>
        <dbReference type="Google" id="ProtNLM"/>
    </source>
</evidence>
<proteinExistence type="predicted"/>
<gene>
    <name evidence="2" type="ORF">Pan181_13810</name>
</gene>
<dbReference type="AlphaFoldDB" id="A0A518AKE7"/>
<feature type="transmembrane region" description="Helical" evidence="1">
    <location>
        <begin position="97"/>
        <end position="120"/>
    </location>
</feature>
<name>A0A518AKE7_9BACT</name>
<evidence type="ECO:0000313" key="2">
    <source>
        <dbReference type="EMBL" id="QDU55195.1"/>
    </source>
</evidence>
<dbReference type="Proteomes" id="UP000315750">
    <property type="component" value="Chromosome"/>
</dbReference>
<keyword evidence="1" id="KW-0812">Transmembrane</keyword>
<keyword evidence="1" id="KW-0472">Membrane</keyword>
<dbReference type="OrthoDB" id="8480418at2"/>
<feature type="transmembrane region" description="Helical" evidence="1">
    <location>
        <begin position="243"/>
        <end position="265"/>
    </location>
</feature>
<evidence type="ECO:0000313" key="3">
    <source>
        <dbReference type="Proteomes" id="UP000315750"/>
    </source>
</evidence>
<evidence type="ECO:0000256" key="1">
    <source>
        <dbReference type="SAM" id="Phobius"/>
    </source>
</evidence>
<dbReference type="RefSeq" id="WP_145246080.1">
    <property type="nucleotide sequence ID" value="NZ_CP036278.1"/>
</dbReference>
<protein>
    <recommendedName>
        <fullName evidence="4">Ferric reductase like transmembrane component</fullName>
    </recommendedName>
</protein>
<reference evidence="2 3" key="1">
    <citation type="submission" date="2019-02" db="EMBL/GenBank/DDBJ databases">
        <title>Deep-cultivation of Planctomycetes and their phenomic and genomic characterization uncovers novel biology.</title>
        <authorList>
            <person name="Wiegand S."/>
            <person name="Jogler M."/>
            <person name="Boedeker C."/>
            <person name="Pinto D."/>
            <person name="Vollmers J."/>
            <person name="Rivas-Marin E."/>
            <person name="Kohn T."/>
            <person name="Peeters S.H."/>
            <person name="Heuer A."/>
            <person name="Rast P."/>
            <person name="Oberbeckmann S."/>
            <person name="Bunk B."/>
            <person name="Jeske O."/>
            <person name="Meyerdierks A."/>
            <person name="Storesund J.E."/>
            <person name="Kallscheuer N."/>
            <person name="Luecker S."/>
            <person name="Lage O.M."/>
            <person name="Pohl T."/>
            <person name="Merkel B.J."/>
            <person name="Hornburger P."/>
            <person name="Mueller R.-W."/>
            <person name="Bruemmer F."/>
            <person name="Labrenz M."/>
            <person name="Spormann A.M."/>
            <person name="Op den Camp H."/>
            <person name="Overmann J."/>
            <person name="Amann R."/>
            <person name="Jetten M.S.M."/>
            <person name="Mascher T."/>
            <person name="Medema M.H."/>
            <person name="Devos D.P."/>
            <person name="Kaster A.-K."/>
            <person name="Ovreas L."/>
            <person name="Rohde M."/>
            <person name="Galperin M.Y."/>
            <person name="Jogler C."/>
        </authorList>
    </citation>
    <scope>NUCLEOTIDE SEQUENCE [LARGE SCALE GENOMIC DNA]</scope>
    <source>
        <strain evidence="2 3">Pan181</strain>
    </source>
</reference>
<feature type="transmembrane region" description="Helical" evidence="1">
    <location>
        <begin position="68"/>
        <end position="91"/>
    </location>
</feature>
<feature type="transmembrane region" description="Helical" evidence="1">
    <location>
        <begin position="38"/>
        <end position="56"/>
    </location>
</feature>
<keyword evidence="3" id="KW-1185">Reference proteome</keyword>